<dbReference type="SMR" id="A0AB34PRU3"/>
<keyword evidence="2" id="KW-1133">Transmembrane helix</keyword>
<accession>A0AB34PRU3</accession>
<gene>
    <name evidence="3" type="ORF">MG3_03503</name>
</gene>
<evidence type="ECO:0000256" key="2">
    <source>
        <dbReference type="SAM" id="Phobius"/>
    </source>
</evidence>
<dbReference type="AlphaFoldDB" id="A0AB34PRU3"/>
<proteinExistence type="predicted"/>
<evidence type="ECO:0000256" key="1">
    <source>
        <dbReference type="SAM" id="MobiDB-lite"/>
    </source>
</evidence>
<organism evidence="3 4">
    <name type="scientific">Candida albicans P78048</name>
    <dbReference type="NCBI Taxonomy" id="1094989"/>
    <lineage>
        <taxon>Eukaryota</taxon>
        <taxon>Fungi</taxon>
        <taxon>Dikarya</taxon>
        <taxon>Ascomycota</taxon>
        <taxon>Saccharomycotina</taxon>
        <taxon>Pichiomycetes</taxon>
        <taxon>Debaryomycetaceae</taxon>
        <taxon>Candida/Lodderomyces clade</taxon>
        <taxon>Candida</taxon>
    </lineage>
</organism>
<name>A0AB34PRU3_CANAX</name>
<feature type="transmembrane region" description="Helical" evidence="2">
    <location>
        <begin position="24"/>
        <end position="45"/>
    </location>
</feature>
<dbReference type="Proteomes" id="UP000030161">
    <property type="component" value="Unassembled WGS sequence"/>
</dbReference>
<reference evidence="3 4" key="1">
    <citation type="submission" date="2013-12" db="EMBL/GenBank/DDBJ databases">
        <title>The Genome Sequence of Candida albicans P78048.</title>
        <authorList>
            <consortium name="The Broad Institute Genome Sequencing Platform"/>
            <consortium name="The Broad Institute Genome Sequencing Center for Infectious Disease"/>
            <person name="Cuomo C."/>
            <person name="Bennett R."/>
            <person name="Hirakawa M."/>
            <person name="Noverr M."/>
            <person name="Mitchell A."/>
            <person name="Young S.K."/>
            <person name="Zeng Q."/>
            <person name="Gargeya S."/>
            <person name="Fitzgerald M."/>
            <person name="Abouelleil A."/>
            <person name="Alvarado L."/>
            <person name="Berlin A.M."/>
            <person name="Chapman S.B."/>
            <person name="Dewar J."/>
            <person name="Goldberg J."/>
            <person name="Griggs A."/>
            <person name="Gujja S."/>
            <person name="Hansen M."/>
            <person name="Howarth C."/>
            <person name="Imamovic A."/>
            <person name="Larimer J."/>
            <person name="McCowan C."/>
            <person name="Murphy C."/>
            <person name="Pearson M."/>
            <person name="Priest M."/>
            <person name="Roberts A."/>
            <person name="Saif S."/>
            <person name="Shea T."/>
            <person name="Sykes S."/>
            <person name="Wortman J."/>
            <person name="Nusbaum C."/>
            <person name="Birren B."/>
        </authorList>
    </citation>
    <scope>NUCLEOTIDE SEQUENCE [LARGE SCALE GENOMIC DNA]</scope>
    <source>
        <strain evidence="3 4">P78048</strain>
    </source>
</reference>
<sequence>MYTIIERYYTPIDRFINKLRRKGFWLYTGLITVSFVYVIFSISNLPSLPPPPPSSSPKTKRKKDKMVSKSTKERIENEDEVELGPSDPVVPLEQTHSNDHIINSWSKRQLYQFLFEEKIYPDVDEELNTIKKQVIEIYEFKKQQGTLDKKYI</sequence>
<comment type="caution">
    <text evidence="3">The sequence shown here is derived from an EMBL/GenBank/DDBJ whole genome shotgun (WGS) entry which is preliminary data.</text>
</comment>
<keyword evidence="2" id="KW-0472">Membrane</keyword>
<dbReference type="EMBL" id="AJIX01000025">
    <property type="protein sequence ID" value="KGR09582.1"/>
    <property type="molecule type" value="Genomic_DNA"/>
</dbReference>
<protein>
    <submittedName>
        <fullName evidence="3">Uncharacterized protein</fullName>
    </submittedName>
</protein>
<evidence type="ECO:0000313" key="4">
    <source>
        <dbReference type="Proteomes" id="UP000030161"/>
    </source>
</evidence>
<feature type="region of interest" description="Disordered" evidence="1">
    <location>
        <begin position="46"/>
        <end position="95"/>
    </location>
</feature>
<keyword evidence="2" id="KW-0812">Transmembrane</keyword>
<evidence type="ECO:0000313" key="3">
    <source>
        <dbReference type="EMBL" id="KGR09582.1"/>
    </source>
</evidence>
<feature type="compositionally biased region" description="Basic and acidic residues" evidence="1">
    <location>
        <begin position="65"/>
        <end position="75"/>
    </location>
</feature>